<dbReference type="Proteomes" id="UP000094329">
    <property type="component" value="Unassembled WGS sequence"/>
</dbReference>
<keyword evidence="2" id="KW-1185">Reference proteome</keyword>
<dbReference type="EMBL" id="MDTU01000001">
    <property type="protein sequence ID" value="ODN42775.1"/>
    <property type="molecule type" value="Genomic_DNA"/>
</dbReference>
<reference evidence="1 2" key="1">
    <citation type="submission" date="2016-08" db="EMBL/GenBank/DDBJ databases">
        <title>Draft genome sequence of Candidatus Piscirickettsia litoralis, from seawater.</title>
        <authorList>
            <person name="Wan X."/>
            <person name="Lee A.J."/>
            <person name="Hou S."/>
            <person name="Donachie S.P."/>
        </authorList>
    </citation>
    <scope>NUCLEOTIDE SEQUENCE [LARGE SCALE GENOMIC DNA]</scope>
    <source>
        <strain evidence="1 2">Y2</strain>
    </source>
</reference>
<protein>
    <submittedName>
        <fullName evidence="1">Uncharacterized protein</fullName>
    </submittedName>
</protein>
<name>A0ABX3A5R0_9GAMM</name>
<evidence type="ECO:0000313" key="1">
    <source>
        <dbReference type="EMBL" id="ODN42775.1"/>
    </source>
</evidence>
<comment type="caution">
    <text evidence="1">The sequence shown here is derived from an EMBL/GenBank/DDBJ whole genome shotgun (WGS) entry which is preliminary data.</text>
</comment>
<evidence type="ECO:0000313" key="2">
    <source>
        <dbReference type="Proteomes" id="UP000094329"/>
    </source>
</evidence>
<accession>A0ABX3A5R0</accession>
<dbReference type="RefSeq" id="WP_069312573.1">
    <property type="nucleotide sequence ID" value="NZ_MDTU01000001.1"/>
</dbReference>
<proteinExistence type="predicted"/>
<sequence>MSFVRVAPPKAKFLNKSIIMLVAGGCALLLVLAFVSALQPPVQQAERYQITTRKINILPEANIAQLPNYTEAKEINELLNRHRPPVGRAPLWANWLEGQLQQMTGTQQQMMNQAQRLVLAN</sequence>
<gene>
    <name evidence="1" type="ORF">BGC07_07375</name>
</gene>
<organism evidence="1 2">
    <name type="scientific">Piscirickettsia litoralis</name>
    <dbReference type="NCBI Taxonomy" id="1891921"/>
    <lineage>
        <taxon>Bacteria</taxon>
        <taxon>Pseudomonadati</taxon>
        <taxon>Pseudomonadota</taxon>
        <taxon>Gammaproteobacteria</taxon>
        <taxon>Thiotrichales</taxon>
        <taxon>Piscirickettsiaceae</taxon>
        <taxon>Piscirickettsia</taxon>
    </lineage>
</organism>